<reference evidence="6 7" key="1">
    <citation type="submission" date="2023-04" db="EMBL/GenBank/DDBJ databases">
        <title>Forest soil microbial communities from Buena Vista Peninsula, Colon Province, Panama.</title>
        <authorList>
            <person name="Bouskill N."/>
        </authorList>
    </citation>
    <scope>NUCLEOTIDE SEQUENCE [LARGE SCALE GENOMIC DNA]</scope>
    <source>
        <strain evidence="6 7">GGS1</strain>
    </source>
</reference>
<organism evidence="6 7">
    <name type="scientific">Streptomyces pseudovenezuelae</name>
    <dbReference type="NCBI Taxonomy" id="67350"/>
    <lineage>
        <taxon>Bacteria</taxon>
        <taxon>Bacillati</taxon>
        <taxon>Actinomycetota</taxon>
        <taxon>Actinomycetes</taxon>
        <taxon>Kitasatosporales</taxon>
        <taxon>Streptomycetaceae</taxon>
        <taxon>Streptomyces</taxon>
        <taxon>Streptomyces aurantiacus group</taxon>
    </lineage>
</organism>
<dbReference type="InterPro" id="IPR009057">
    <property type="entry name" value="Homeodomain-like_sf"/>
</dbReference>
<comment type="caution">
    <text evidence="6">The sequence shown here is derived from an EMBL/GenBank/DDBJ whole genome shotgun (WGS) entry which is preliminary data.</text>
</comment>
<dbReference type="Gene3D" id="1.10.357.10">
    <property type="entry name" value="Tetracycline Repressor, domain 2"/>
    <property type="match status" value="1"/>
</dbReference>
<feature type="domain" description="HTH tetR-type" evidence="5">
    <location>
        <begin position="6"/>
        <end position="64"/>
    </location>
</feature>
<feature type="DNA-binding region" description="H-T-H motif" evidence="4">
    <location>
        <begin position="27"/>
        <end position="46"/>
    </location>
</feature>
<dbReference type="InterPro" id="IPR001647">
    <property type="entry name" value="HTH_TetR"/>
</dbReference>
<evidence type="ECO:0000259" key="5">
    <source>
        <dbReference type="PROSITE" id="PS50977"/>
    </source>
</evidence>
<dbReference type="SUPFAM" id="SSF48498">
    <property type="entry name" value="Tetracyclin repressor-like, C-terminal domain"/>
    <property type="match status" value="1"/>
</dbReference>
<dbReference type="EMBL" id="JARXVH010000001">
    <property type="protein sequence ID" value="MDH6212747.1"/>
    <property type="molecule type" value="Genomic_DNA"/>
</dbReference>
<keyword evidence="2 4" id="KW-0238">DNA-binding</keyword>
<keyword evidence="7" id="KW-1185">Reference proteome</keyword>
<evidence type="ECO:0000256" key="2">
    <source>
        <dbReference type="ARBA" id="ARBA00023125"/>
    </source>
</evidence>
<dbReference type="PROSITE" id="PS50977">
    <property type="entry name" value="HTH_TETR_2"/>
    <property type="match status" value="1"/>
</dbReference>
<dbReference type="PANTHER" id="PTHR30055">
    <property type="entry name" value="HTH-TYPE TRANSCRIPTIONAL REGULATOR RUTR"/>
    <property type="match status" value="1"/>
</dbReference>
<dbReference type="Pfam" id="PF00440">
    <property type="entry name" value="TetR_N"/>
    <property type="match status" value="1"/>
</dbReference>
<evidence type="ECO:0000256" key="3">
    <source>
        <dbReference type="ARBA" id="ARBA00023163"/>
    </source>
</evidence>
<dbReference type="InterPro" id="IPR050109">
    <property type="entry name" value="HTH-type_TetR-like_transc_reg"/>
</dbReference>
<dbReference type="PANTHER" id="PTHR30055:SF234">
    <property type="entry name" value="HTH-TYPE TRANSCRIPTIONAL REGULATOR BETI"/>
    <property type="match status" value="1"/>
</dbReference>
<keyword evidence="3" id="KW-0804">Transcription</keyword>
<keyword evidence="1" id="KW-0805">Transcription regulation</keyword>
<protein>
    <submittedName>
        <fullName evidence="6">AcrR family transcriptional regulator</fullName>
    </submittedName>
</protein>
<evidence type="ECO:0000313" key="6">
    <source>
        <dbReference type="EMBL" id="MDH6212747.1"/>
    </source>
</evidence>
<gene>
    <name evidence="6" type="ORF">M2283_000026</name>
</gene>
<sequence length="179" mass="19439">MRADAARNLDAVLLTGARLLARDPATTMAAIAAEAGVDRRTVYRRFASREALLSAVYAAKLDASEVVLDAARLTEAPVAVALHGYVESIIPVSRRWPLDIRRMMKEDPEAEERAKEQRGRLEAFLRRAADEGLLRQDLPPGWAMALLGSMVDSMAHVFVDIEPGPAADLVVTSLLHGVG</sequence>
<evidence type="ECO:0000313" key="7">
    <source>
        <dbReference type="Proteomes" id="UP001160499"/>
    </source>
</evidence>
<dbReference type="SUPFAM" id="SSF46689">
    <property type="entry name" value="Homeodomain-like"/>
    <property type="match status" value="1"/>
</dbReference>
<dbReference type="InterPro" id="IPR036271">
    <property type="entry name" value="Tet_transcr_reg_TetR-rel_C_sf"/>
</dbReference>
<accession>A0ABT6L8U0</accession>
<name>A0ABT6L8U0_9ACTN</name>
<evidence type="ECO:0000256" key="1">
    <source>
        <dbReference type="ARBA" id="ARBA00023015"/>
    </source>
</evidence>
<dbReference type="RefSeq" id="WP_280873812.1">
    <property type="nucleotide sequence ID" value="NZ_JARXVH010000001.1"/>
</dbReference>
<dbReference type="Proteomes" id="UP001160499">
    <property type="component" value="Unassembled WGS sequence"/>
</dbReference>
<proteinExistence type="predicted"/>
<evidence type="ECO:0000256" key="4">
    <source>
        <dbReference type="PROSITE-ProRule" id="PRU00335"/>
    </source>
</evidence>